<evidence type="ECO:0000313" key="2">
    <source>
        <dbReference type="EMBL" id="QXE90957.1"/>
    </source>
</evidence>
<gene>
    <name evidence="2" type="ORF">KP001_21720</name>
</gene>
<proteinExistence type="predicted"/>
<accession>A0ABX8LJJ4</accession>
<dbReference type="Pfam" id="PF07238">
    <property type="entry name" value="PilZ"/>
    <property type="match status" value="1"/>
</dbReference>
<dbReference type="EMBL" id="CP077683">
    <property type="protein sequence ID" value="QXE90957.1"/>
    <property type="molecule type" value="Genomic_DNA"/>
</dbReference>
<feature type="domain" description="PilZ" evidence="1">
    <location>
        <begin position="45"/>
        <end position="128"/>
    </location>
</feature>
<keyword evidence="3" id="KW-1185">Reference proteome</keyword>
<sequence>MVATVHPVDEFGSGERGFDDVAGKKSDRVDARIAIFEGPYQKTLVLNYSVNVSPGGLFIESSEIRPVDTLLTLKFRLTRYDTVICCQARVAWTNEPGALKKPELPVGMGLSFVGLRLSDLHALRSFLERSRIVPVW</sequence>
<dbReference type="Proteomes" id="UP000683559">
    <property type="component" value="Chromosome"/>
</dbReference>
<protein>
    <submittedName>
        <fullName evidence="2">PilZ domain-containing protein</fullName>
    </submittedName>
</protein>
<organism evidence="2 3">
    <name type="scientific">Geomonas subterranea</name>
    <dbReference type="NCBI Taxonomy" id="2847989"/>
    <lineage>
        <taxon>Bacteria</taxon>
        <taxon>Pseudomonadati</taxon>
        <taxon>Thermodesulfobacteriota</taxon>
        <taxon>Desulfuromonadia</taxon>
        <taxon>Geobacterales</taxon>
        <taxon>Geobacteraceae</taxon>
        <taxon>Geomonas</taxon>
    </lineage>
</organism>
<evidence type="ECO:0000259" key="1">
    <source>
        <dbReference type="Pfam" id="PF07238"/>
    </source>
</evidence>
<reference evidence="2 3" key="1">
    <citation type="submission" date="2021-06" db="EMBL/GenBank/DDBJ databases">
        <title>Gemonas diversity in paddy soil.</title>
        <authorList>
            <person name="Liu G."/>
        </authorList>
    </citation>
    <scope>NUCLEOTIDE SEQUENCE [LARGE SCALE GENOMIC DNA]</scope>
    <source>
        <strain evidence="2 3">RG2</strain>
    </source>
</reference>
<evidence type="ECO:0000313" key="3">
    <source>
        <dbReference type="Proteomes" id="UP000683559"/>
    </source>
</evidence>
<name>A0ABX8LJJ4_9BACT</name>
<dbReference type="RefSeq" id="WP_217287550.1">
    <property type="nucleotide sequence ID" value="NZ_CP077683.1"/>
</dbReference>
<dbReference type="InterPro" id="IPR009875">
    <property type="entry name" value="PilZ_domain"/>
</dbReference>